<keyword evidence="2" id="KW-1185">Reference proteome</keyword>
<evidence type="ECO:0000313" key="2">
    <source>
        <dbReference type="Proteomes" id="UP000236569"/>
    </source>
</evidence>
<protein>
    <submittedName>
        <fullName evidence="1">Uncharacterized protein</fullName>
    </submittedName>
</protein>
<dbReference type="EMBL" id="BFAG01000003">
    <property type="protein sequence ID" value="GBF05118.1"/>
    <property type="molecule type" value="Genomic_DNA"/>
</dbReference>
<comment type="caution">
    <text evidence="1">The sequence shown here is derived from an EMBL/GenBank/DDBJ whole genome shotgun (WGS) entry which is preliminary data.</text>
</comment>
<name>A0A2I9DG78_9DEIO</name>
<sequence>MGQVWFIVSAQAGQKMHSKEQMVASPSGARETPQRSQADFISSMYRAYGETPARGGGSVVWGRAT</sequence>
<gene>
    <name evidence="1" type="ORF">DAERI_030284</name>
</gene>
<organism evidence="1 2">
    <name type="scientific">Deinococcus aerius</name>
    <dbReference type="NCBI Taxonomy" id="200253"/>
    <lineage>
        <taxon>Bacteria</taxon>
        <taxon>Thermotogati</taxon>
        <taxon>Deinococcota</taxon>
        <taxon>Deinococci</taxon>
        <taxon>Deinococcales</taxon>
        <taxon>Deinococcaceae</taxon>
        <taxon>Deinococcus</taxon>
    </lineage>
</organism>
<accession>A0A2I9DG78</accession>
<reference evidence="2" key="1">
    <citation type="submission" date="2018-01" db="EMBL/GenBank/DDBJ databases">
        <title>Draft Genome Sequence of the Radioresistant Bacterium Deinococcus aerius TR0125, Isolated from the Higher Atmosphere above Japan.</title>
        <authorList>
            <person name="Satoh K."/>
            <person name="Arai H."/>
            <person name="Sanzen T."/>
            <person name="Kawaguchi Y."/>
            <person name="Hayashi H."/>
            <person name="Yokobori S."/>
            <person name="Yamagishi A."/>
            <person name="Oono Y."/>
            <person name="Narumi I."/>
        </authorList>
    </citation>
    <scope>NUCLEOTIDE SEQUENCE [LARGE SCALE GENOMIC DNA]</scope>
    <source>
        <strain evidence="2">TR0125</strain>
    </source>
</reference>
<proteinExistence type="predicted"/>
<dbReference type="Proteomes" id="UP000236569">
    <property type="component" value="Unassembled WGS sequence"/>
</dbReference>
<evidence type="ECO:0000313" key="1">
    <source>
        <dbReference type="EMBL" id="GBF05118.1"/>
    </source>
</evidence>
<dbReference type="AlphaFoldDB" id="A0A2I9DG78"/>